<gene>
    <name evidence="2" type="primary">gb16026</name>
    <name evidence="2" type="ORF">PR202_gb16026</name>
</gene>
<organism evidence="2 3">
    <name type="scientific">Eleusine coracana subsp. coracana</name>
    <dbReference type="NCBI Taxonomy" id="191504"/>
    <lineage>
        <taxon>Eukaryota</taxon>
        <taxon>Viridiplantae</taxon>
        <taxon>Streptophyta</taxon>
        <taxon>Embryophyta</taxon>
        <taxon>Tracheophyta</taxon>
        <taxon>Spermatophyta</taxon>
        <taxon>Magnoliopsida</taxon>
        <taxon>Liliopsida</taxon>
        <taxon>Poales</taxon>
        <taxon>Poaceae</taxon>
        <taxon>PACMAD clade</taxon>
        <taxon>Chloridoideae</taxon>
        <taxon>Cynodonteae</taxon>
        <taxon>Eleusininae</taxon>
        <taxon>Eleusine</taxon>
    </lineage>
</organism>
<proteinExistence type="predicted"/>
<dbReference type="Proteomes" id="UP001054889">
    <property type="component" value="Unassembled WGS sequence"/>
</dbReference>
<feature type="region of interest" description="Disordered" evidence="1">
    <location>
        <begin position="1"/>
        <end position="33"/>
    </location>
</feature>
<evidence type="ECO:0000313" key="3">
    <source>
        <dbReference type="Proteomes" id="UP001054889"/>
    </source>
</evidence>
<evidence type="ECO:0000313" key="2">
    <source>
        <dbReference type="EMBL" id="GJN27958.1"/>
    </source>
</evidence>
<comment type="caution">
    <text evidence="2">The sequence shown here is derived from an EMBL/GenBank/DDBJ whole genome shotgun (WGS) entry which is preliminary data.</text>
</comment>
<name>A0AAV5EX63_ELECO</name>
<protein>
    <submittedName>
        <fullName evidence="2">Uncharacterized protein</fullName>
    </submittedName>
</protein>
<dbReference type="EMBL" id="BQKI01000080">
    <property type="protein sequence ID" value="GJN27958.1"/>
    <property type="molecule type" value="Genomic_DNA"/>
</dbReference>
<reference evidence="2" key="1">
    <citation type="journal article" date="2018" name="DNA Res.">
        <title>Multiple hybrid de novo genome assembly of finger millet, an orphan allotetraploid crop.</title>
        <authorList>
            <person name="Hatakeyama M."/>
            <person name="Aluri S."/>
            <person name="Balachadran M.T."/>
            <person name="Sivarajan S.R."/>
            <person name="Patrignani A."/>
            <person name="Gruter S."/>
            <person name="Poveda L."/>
            <person name="Shimizu-Inatsugi R."/>
            <person name="Baeten J."/>
            <person name="Francoijs K.J."/>
            <person name="Nataraja K.N."/>
            <person name="Reddy Y.A.N."/>
            <person name="Phadnis S."/>
            <person name="Ravikumar R.L."/>
            <person name="Schlapbach R."/>
            <person name="Sreeman S.M."/>
            <person name="Shimizu K.K."/>
        </authorList>
    </citation>
    <scope>NUCLEOTIDE SEQUENCE</scope>
</reference>
<sequence length="182" mass="19769">MPQAAASRTGLPHTTGSHTMHAADSAPHSQSSMLLPTRSVVVAAVGRRVERRCGRRGRGGVRPRKERVRMGAGRMTGLIRRKWCSDVLCGLCSWLLLRWILLCSLSLCRLSIQLLKETKLECPAIYELNECEGETNNADTEKADKGESCAEEKVCLAPPVGKTPESDSPLDYAIISVVNGPG</sequence>
<reference evidence="2" key="2">
    <citation type="submission" date="2021-12" db="EMBL/GenBank/DDBJ databases">
        <title>Resequencing data analysis of finger millet.</title>
        <authorList>
            <person name="Hatakeyama M."/>
            <person name="Aluri S."/>
            <person name="Balachadran M.T."/>
            <person name="Sivarajan S.R."/>
            <person name="Poveda L."/>
            <person name="Shimizu-Inatsugi R."/>
            <person name="Schlapbach R."/>
            <person name="Sreeman S.M."/>
            <person name="Shimizu K.K."/>
        </authorList>
    </citation>
    <scope>NUCLEOTIDE SEQUENCE</scope>
</reference>
<keyword evidence="3" id="KW-1185">Reference proteome</keyword>
<dbReference type="AlphaFoldDB" id="A0AAV5EX63"/>
<accession>A0AAV5EX63</accession>
<evidence type="ECO:0000256" key="1">
    <source>
        <dbReference type="SAM" id="MobiDB-lite"/>
    </source>
</evidence>